<evidence type="ECO:0000313" key="9">
    <source>
        <dbReference type="EMBL" id="KAL3762660.1"/>
    </source>
</evidence>
<evidence type="ECO:0000256" key="3">
    <source>
        <dbReference type="ARBA" id="ARBA00022824"/>
    </source>
</evidence>
<name>A0ABD3MQ84_9STRA</name>
<dbReference type="AlphaFoldDB" id="A0ABD3MQ84"/>
<dbReference type="EMBL" id="JALLBG020000131">
    <property type="protein sequence ID" value="KAL3762660.1"/>
    <property type="molecule type" value="Genomic_DNA"/>
</dbReference>
<evidence type="ECO:0000313" key="10">
    <source>
        <dbReference type="Proteomes" id="UP001530293"/>
    </source>
</evidence>
<evidence type="ECO:0000256" key="8">
    <source>
        <dbReference type="SAM" id="Phobius"/>
    </source>
</evidence>
<keyword evidence="4 8" id="KW-1133">Transmembrane helix</keyword>
<dbReference type="Pfam" id="PF06775">
    <property type="entry name" value="Seipin"/>
    <property type="match status" value="1"/>
</dbReference>
<dbReference type="GO" id="GO:0140042">
    <property type="term" value="P:lipid droplet formation"/>
    <property type="evidence" value="ECO:0007669"/>
    <property type="project" value="UniProtKB-ARBA"/>
</dbReference>
<gene>
    <name evidence="9" type="ORF">ACHAWU_001605</name>
</gene>
<evidence type="ECO:0000256" key="2">
    <source>
        <dbReference type="ARBA" id="ARBA00022692"/>
    </source>
</evidence>
<comment type="subcellular location">
    <subcellularLocation>
        <location evidence="1">Endoplasmic reticulum membrane</location>
        <topology evidence="1">Multi-pass membrane protein</topology>
    </subcellularLocation>
</comment>
<organism evidence="9 10">
    <name type="scientific">Discostella pseudostelligera</name>
    <dbReference type="NCBI Taxonomy" id="259834"/>
    <lineage>
        <taxon>Eukaryota</taxon>
        <taxon>Sar</taxon>
        <taxon>Stramenopiles</taxon>
        <taxon>Ochrophyta</taxon>
        <taxon>Bacillariophyta</taxon>
        <taxon>Coscinodiscophyceae</taxon>
        <taxon>Thalassiosirophycidae</taxon>
        <taxon>Stephanodiscales</taxon>
        <taxon>Stephanodiscaceae</taxon>
        <taxon>Discostella</taxon>
    </lineage>
</organism>
<dbReference type="PANTHER" id="PTHR21212">
    <property type="entry name" value="BERNARDINELLI-SEIP CONGENITAL LIPODYSTROPHY 2 HOMOLOG BSCL2 PROTEIN"/>
    <property type="match status" value="1"/>
</dbReference>
<keyword evidence="10" id="KW-1185">Reference proteome</keyword>
<feature type="compositionally biased region" description="Basic and acidic residues" evidence="7">
    <location>
        <begin position="421"/>
        <end position="430"/>
    </location>
</feature>
<comment type="caution">
    <text evidence="9">The sequence shown here is derived from an EMBL/GenBank/DDBJ whole genome shotgun (WGS) entry which is preliminary data.</text>
</comment>
<evidence type="ECO:0000256" key="7">
    <source>
        <dbReference type="SAM" id="MobiDB-lite"/>
    </source>
</evidence>
<dbReference type="InterPro" id="IPR009617">
    <property type="entry name" value="Seipin"/>
</dbReference>
<keyword evidence="3" id="KW-0256">Endoplasmic reticulum</keyword>
<dbReference type="GO" id="GO:0005789">
    <property type="term" value="C:endoplasmic reticulum membrane"/>
    <property type="evidence" value="ECO:0007669"/>
    <property type="project" value="UniProtKB-SubCell"/>
</dbReference>
<accession>A0ABD3MQ84</accession>
<dbReference type="PANTHER" id="PTHR21212:SF0">
    <property type="entry name" value="SEIPIN"/>
    <property type="match status" value="1"/>
</dbReference>
<keyword evidence="2 8" id="KW-0812">Transmembrane</keyword>
<reference evidence="9 10" key="1">
    <citation type="submission" date="2024-10" db="EMBL/GenBank/DDBJ databases">
        <title>Updated reference genomes for cyclostephanoid diatoms.</title>
        <authorList>
            <person name="Roberts W.R."/>
            <person name="Alverson A.J."/>
        </authorList>
    </citation>
    <scope>NUCLEOTIDE SEQUENCE [LARGE SCALE GENOMIC DNA]</scope>
    <source>
        <strain evidence="9 10">AJA232-27</strain>
    </source>
</reference>
<dbReference type="Proteomes" id="UP001530293">
    <property type="component" value="Unassembled WGS sequence"/>
</dbReference>
<evidence type="ECO:0000256" key="4">
    <source>
        <dbReference type="ARBA" id="ARBA00022989"/>
    </source>
</evidence>
<sequence length="500" mass="56626">MTNTFQHEIWQEFERAATENARRAMLHAIGYEEMTYQREQHGPPSLPPPPRFDEQVHYWFSSIVMPFIVIYSILWGTIMRGLDVKSRRVYFDYSPGGSGNNVMPTAILDLRSMKNAPWSHHLCGDELACQSSSPIGEYACDSNDHESITNSVGEENNETVVENPILAPGQRYFIELVLTLPESEINKQLGVFMVKVDLRSADRTLLASSKQHSMLPYESSIVTLFRKTMLILPLAFGLMSETRTVTLLSFDHYMDISDKKPVSLVEVTLGVPNPAAFPTTLQTIQIHSAELRYGKEMNAIQAFLRHWQYLFAVIVISALFLGLLSMILSILNRRAQIRRWNEEPYADFFDSVDDEASDILNTSSHNRWMGADIEILDDSENDSNAWEPIVPNEKATKKGTPSPPAENLPVPDNLVSDDESSPPRERKSEIQESGSIFHGELGTNSTAARQEPLFDTTLTDNEQRSNEGEDANSYSQRQEEEYLADMVMKGQYISRTVRLC</sequence>
<evidence type="ECO:0000256" key="6">
    <source>
        <dbReference type="ARBA" id="ARBA00023136"/>
    </source>
</evidence>
<proteinExistence type="predicted"/>
<dbReference type="CDD" id="cd23995">
    <property type="entry name" value="Seipin_BSCL2_like"/>
    <property type="match status" value="1"/>
</dbReference>
<dbReference type="GO" id="GO:0006629">
    <property type="term" value="P:lipid metabolic process"/>
    <property type="evidence" value="ECO:0007669"/>
    <property type="project" value="UniProtKB-KW"/>
</dbReference>
<evidence type="ECO:0000256" key="5">
    <source>
        <dbReference type="ARBA" id="ARBA00023098"/>
    </source>
</evidence>
<feature type="region of interest" description="Disordered" evidence="7">
    <location>
        <begin position="380"/>
        <end position="477"/>
    </location>
</feature>
<protein>
    <recommendedName>
        <fullName evidence="11">Seipin</fullName>
    </recommendedName>
</protein>
<keyword evidence="5" id="KW-0443">Lipid metabolism</keyword>
<feature type="transmembrane region" description="Helical" evidence="8">
    <location>
        <begin position="307"/>
        <end position="331"/>
    </location>
</feature>
<keyword evidence="6 8" id="KW-0472">Membrane</keyword>
<evidence type="ECO:0008006" key="11">
    <source>
        <dbReference type="Google" id="ProtNLM"/>
    </source>
</evidence>
<feature type="transmembrane region" description="Helical" evidence="8">
    <location>
        <begin position="56"/>
        <end position="78"/>
    </location>
</feature>
<evidence type="ECO:0000256" key="1">
    <source>
        <dbReference type="ARBA" id="ARBA00004477"/>
    </source>
</evidence>